<dbReference type="PANTHER" id="PTHR15551:SF3">
    <property type="entry name" value="LIM AND CALPONIN HOMOLOGY DOMAINS-CONTAINING PROTEIN 1"/>
    <property type="match status" value="1"/>
</dbReference>
<evidence type="ECO:0000256" key="3">
    <source>
        <dbReference type="ARBA" id="ARBA00023038"/>
    </source>
</evidence>
<dbReference type="SUPFAM" id="SSF48695">
    <property type="entry name" value="Multiheme cytochromes"/>
    <property type="match status" value="2"/>
</dbReference>
<sequence>MSSPVSPSSPKSHAKQVVAVSGKQFCSHCSEALGLGAAIVIESLGLYYHVQCFRCCVCHSTLGYGVQGADVRIMANKLHCRNCYSNDEAGLIFSEVSPSSPKSQAKQVVAVSGKQFCSYCSEALAGLIFSEVSPSKKKSQAKQVVAVSGKQFCSYCSEALGLGAAIVIESLGLYYHVQCFRCCVCHSTLGYGVQGADVRIMANKSHCRNCYSNDEAGLIFSEVSPSSPKSQAKQVVAVSGKQFCSYCSEALGLGAAMVIASLGLYYHVQYFRCCVCHSTLGKGVQGADVRIMANKLHCRNCYSNDEAGLKFSKV</sequence>
<evidence type="ECO:0000313" key="6">
    <source>
        <dbReference type="EMBL" id="CAC5355559.1"/>
    </source>
</evidence>
<dbReference type="AlphaFoldDB" id="A0A6J7ZV31"/>
<accession>A0A6J7ZV31</accession>
<dbReference type="GO" id="GO:0051893">
    <property type="term" value="P:regulation of focal adhesion assembly"/>
    <property type="evidence" value="ECO:0007669"/>
    <property type="project" value="TreeGrafter"/>
</dbReference>
<gene>
    <name evidence="6" type="ORF">MCOR_223</name>
</gene>
<dbReference type="Pfam" id="PF00412">
    <property type="entry name" value="LIM"/>
    <property type="match status" value="3"/>
</dbReference>
<dbReference type="GO" id="GO:0046872">
    <property type="term" value="F:metal ion binding"/>
    <property type="evidence" value="ECO:0007669"/>
    <property type="project" value="UniProtKB-KW"/>
</dbReference>
<keyword evidence="7" id="KW-1185">Reference proteome</keyword>
<protein>
    <submittedName>
        <fullName evidence="6">LMO7</fullName>
    </submittedName>
</protein>
<organism evidence="6 7">
    <name type="scientific">Mytilus coruscus</name>
    <name type="common">Sea mussel</name>
    <dbReference type="NCBI Taxonomy" id="42192"/>
    <lineage>
        <taxon>Eukaryota</taxon>
        <taxon>Metazoa</taxon>
        <taxon>Spiralia</taxon>
        <taxon>Lophotrochozoa</taxon>
        <taxon>Mollusca</taxon>
        <taxon>Bivalvia</taxon>
        <taxon>Autobranchia</taxon>
        <taxon>Pteriomorphia</taxon>
        <taxon>Mytilida</taxon>
        <taxon>Mytiloidea</taxon>
        <taxon>Mytilidae</taxon>
        <taxon>Mytilinae</taxon>
        <taxon>Mytilus</taxon>
    </lineage>
</organism>
<dbReference type="GO" id="GO:0001725">
    <property type="term" value="C:stress fiber"/>
    <property type="evidence" value="ECO:0007669"/>
    <property type="project" value="TreeGrafter"/>
</dbReference>
<name>A0A6J7ZV31_MYTCO</name>
<proteinExistence type="predicted"/>
<dbReference type="PROSITE" id="PS00478">
    <property type="entry name" value="LIM_DOMAIN_1"/>
    <property type="match status" value="2"/>
</dbReference>
<feature type="domain" description="LIM zinc-binding" evidence="5">
    <location>
        <begin position="242"/>
        <end position="308"/>
    </location>
</feature>
<keyword evidence="1 4" id="KW-0479">Metal-binding</keyword>
<dbReference type="Gene3D" id="2.10.110.10">
    <property type="entry name" value="Cysteine Rich Protein"/>
    <property type="match status" value="3"/>
</dbReference>
<keyword evidence="3 4" id="KW-0440">LIM domain</keyword>
<dbReference type="SMART" id="SM00132">
    <property type="entry name" value="LIM"/>
    <property type="match status" value="3"/>
</dbReference>
<dbReference type="EMBL" id="CACVKT020000060">
    <property type="protein sequence ID" value="CAC5355559.1"/>
    <property type="molecule type" value="Genomic_DNA"/>
</dbReference>
<evidence type="ECO:0000313" key="7">
    <source>
        <dbReference type="Proteomes" id="UP000507470"/>
    </source>
</evidence>
<dbReference type="PANTHER" id="PTHR15551">
    <property type="entry name" value="LIM DOMAIN ONLY 7"/>
    <property type="match status" value="1"/>
</dbReference>
<feature type="domain" description="LIM zinc-binding" evidence="5">
    <location>
        <begin position="151"/>
        <end position="217"/>
    </location>
</feature>
<dbReference type="Proteomes" id="UP000507470">
    <property type="component" value="Unassembled WGS sequence"/>
</dbReference>
<dbReference type="PROSITE" id="PS50023">
    <property type="entry name" value="LIM_DOMAIN_2"/>
    <property type="match status" value="3"/>
</dbReference>
<evidence type="ECO:0000256" key="1">
    <source>
        <dbReference type="ARBA" id="ARBA00022723"/>
    </source>
</evidence>
<evidence type="ECO:0000256" key="2">
    <source>
        <dbReference type="ARBA" id="ARBA00022833"/>
    </source>
</evidence>
<keyword evidence="2 4" id="KW-0862">Zinc</keyword>
<reference evidence="6 7" key="1">
    <citation type="submission" date="2020-06" db="EMBL/GenBank/DDBJ databases">
        <authorList>
            <person name="Li R."/>
            <person name="Bekaert M."/>
        </authorList>
    </citation>
    <scope>NUCLEOTIDE SEQUENCE [LARGE SCALE GENOMIC DNA]</scope>
    <source>
        <strain evidence="7">wild</strain>
    </source>
</reference>
<evidence type="ECO:0000256" key="4">
    <source>
        <dbReference type="PROSITE-ProRule" id="PRU00125"/>
    </source>
</evidence>
<dbReference type="InterPro" id="IPR001781">
    <property type="entry name" value="Znf_LIM"/>
</dbReference>
<dbReference type="GO" id="GO:0051496">
    <property type="term" value="P:positive regulation of stress fiber assembly"/>
    <property type="evidence" value="ECO:0007669"/>
    <property type="project" value="TreeGrafter"/>
</dbReference>
<feature type="domain" description="LIM zinc-binding" evidence="5">
    <location>
        <begin position="24"/>
        <end position="90"/>
    </location>
</feature>
<dbReference type="GO" id="GO:0032034">
    <property type="term" value="F:myosin II head/neck binding"/>
    <property type="evidence" value="ECO:0007669"/>
    <property type="project" value="TreeGrafter"/>
</dbReference>
<dbReference type="InterPro" id="IPR036280">
    <property type="entry name" value="Multihaem_cyt_sf"/>
</dbReference>
<dbReference type="CDD" id="cd08368">
    <property type="entry name" value="LIM"/>
    <property type="match status" value="2"/>
</dbReference>
<dbReference type="OrthoDB" id="15627at2759"/>
<evidence type="ECO:0000259" key="5">
    <source>
        <dbReference type="PROSITE" id="PS50023"/>
    </source>
</evidence>